<evidence type="ECO:0000256" key="4">
    <source>
        <dbReference type="ARBA" id="ARBA00022989"/>
    </source>
</evidence>
<reference evidence="11" key="1">
    <citation type="journal article" date="2020" name="Stud. Mycol.">
        <title>101 Dothideomycetes genomes: a test case for predicting lifestyles and emergence of pathogens.</title>
        <authorList>
            <person name="Haridas S."/>
            <person name="Albert R."/>
            <person name="Binder M."/>
            <person name="Bloem J."/>
            <person name="Labutti K."/>
            <person name="Salamov A."/>
            <person name="Andreopoulos B."/>
            <person name="Baker S."/>
            <person name="Barry K."/>
            <person name="Bills G."/>
            <person name="Bluhm B."/>
            <person name="Cannon C."/>
            <person name="Castanera R."/>
            <person name="Culley D."/>
            <person name="Daum C."/>
            <person name="Ezra D."/>
            <person name="Gonzalez J."/>
            <person name="Henrissat B."/>
            <person name="Kuo A."/>
            <person name="Liang C."/>
            <person name="Lipzen A."/>
            <person name="Lutzoni F."/>
            <person name="Magnuson J."/>
            <person name="Mondo S."/>
            <person name="Nolan M."/>
            <person name="Ohm R."/>
            <person name="Pangilinan J."/>
            <person name="Park H.-J."/>
            <person name="Ramirez L."/>
            <person name="Alfaro M."/>
            <person name="Sun H."/>
            <person name="Tritt A."/>
            <person name="Yoshinaga Y."/>
            <person name="Zwiers L.-H."/>
            <person name="Turgeon B."/>
            <person name="Goodwin S."/>
            <person name="Spatafora J."/>
            <person name="Crous P."/>
            <person name="Grigoriev I."/>
        </authorList>
    </citation>
    <scope>NUCLEOTIDE SEQUENCE</scope>
    <source>
        <strain evidence="11">CBS 113979</strain>
    </source>
</reference>
<feature type="transmembrane region" description="Helical" evidence="8">
    <location>
        <begin position="371"/>
        <end position="395"/>
    </location>
</feature>
<evidence type="ECO:0000256" key="3">
    <source>
        <dbReference type="ARBA" id="ARBA00022692"/>
    </source>
</evidence>
<feature type="chain" id="PRO_5026105413" description="Ferric oxidoreductase domain-containing protein" evidence="9">
    <location>
        <begin position="18"/>
        <end position="696"/>
    </location>
</feature>
<feature type="compositionally biased region" description="Polar residues" evidence="7">
    <location>
        <begin position="67"/>
        <end position="76"/>
    </location>
</feature>
<feature type="region of interest" description="Disordered" evidence="7">
    <location>
        <begin position="63"/>
        <end position="82"/>
    </location>
</feature>
<comment type="subcellular location">
    <subcellularLocation>
        <location evidence="1">Membrane</location>
        <topology evidence="1">Multi-pass membrane protein</topology>
    </subcellularLocation>
</comment>
<evidence type="ECO:0000256" key="8">
    <source>
        <dbReference type="SAM" id="Phobius"/>
    </source>
</evidence>
<evidence type="ECO:0000256" key="6">
    <source>
        <dbReference type="ARBA" id="ARBA00023136"/>
    </source>
</evidence>
<keyword evidence="6 8" id="KW-0472">Membrane</keyword>
<dbReference type="Pfam" id="PF01794">
    <property type="entry name" value="Ferric_reduct"/>
    <property type="match status" value="1"/>
</dbReference>
<feature type="domain" description="Ferric oxidoreductase" evidence="10">
    <location>
        <begin position="302"/>
        <end position="416"/>
    </location>
</feature>
<protein>
    <recommendedName>
        <fullName evidence="10">Ferric oxidoreductase domain-containing protein</fullName>
    </recommendedName>
</protein>
<keyword evidence="12" id="KW-1185">Reference proteome</keyword>
<dbReference type="PANTHER" id="PTHR32361:SF9">
    <property type="entry name" value="FERRIC REDUCTASE TRANSMEMBRANE COMPONENT 3-RELATED"/>
    <property type="match status" value="1"/>
</dbReference>
<dbReference type="InterPro" id="IPR051410">
    <property type="entry name" value="Ferric/Cupric_Reductase"/>
</dbReference>
<dbReference type="SFLD" id="SFLDS00052">
    <property type="entry name" value="Ferric_Reductase_Domain"/>
    <property type="match status" value="1"/>
</dbReference>
<evidence type="ECO:0000313" key="12">
    <source>
        <dbReference type="Proteomes" id="UP000800041"/>
    </source>
</evidence>
<feature type="transmembrane region" description="Helical" evidence="8">
    <location>
        <begin position="257"/>
        <end position="277"/>
    </location>
</feature>
<accession>A0A6G1GHZ3</accession>
<keyword evidence="3 8" id="KW-0812">Transmembrane</keyword>
<dbReference type="AlphaFoldDB" id="A0A6G1GHZ3"/>
<feature type="signal peptide" evidence="9">
    <location>
        <begin position="1"/>
        <end position="17"/>
    </location>
</feature>
<proteinExistence type="predicted"/>
<dbReference type="GO" id="GO:0005886">
    <property type="term" value="C:plasma membrane"/>
    <property type="evidence" value="ECO:0007669"/>
    <property type="project" value="TreeGrafter"/>
</dbReference>
<dbReference type="CDD" id="cd06186">
    <property type="entry name" value="NOX_Duox_like_FAD_NADP"/>
    <property type="match status" value="1"/>
</dbReference>
<dbReference type="InterPro" id="IPR013130">
    <property type="entry name" value="Fe3_Rdtase_TM_dom"/>
</dbReference>
<dbReference type="Proteomes" id="UP000800041">
    <property type="component" value="Unassembled WGS sequence"/>
</dbReference>
<name>A0A6G1GHZ3_9PEZI</name>
<organism evidence="11 12">
    <name type="scientific">Aulographum hederae CBS 113979</name>
    <dbReference type="NCBI Taxonomy" id="1176131"/>
    <lineage>
        <taxon>Eukaryota</taxon>
        <taxon>Fungi</taxon>
        <taxon>Dikarya</taxon>
        <taxon>Ascomycota</taxon>
        <taxon>Pezizomycotina</taxon>
        <taxon>Dothideomycetes</taxon>
        <taxon>Pleosporomycetidae</taxon>
        <taxon>Aulographales</taxon>
        <taxon>Aulographaceae</taxon>
    </lineage>
</organism>
<dbReference type="InterPro" id="IPR039261">
    <property type="entry name" value="FNR_nucleotide-bd"/>
</dbReference>
<feature type="transmembrane region" description="Helical" evidence="8">
    <location>
        <begin position="194"/>
        <end position="215"/>
    </location>
</feature>
<dbReference type="SFLD" id="SFLDG01168">
    <property type="entry name" value="Ferric_reductase_subgroup_(FRE"/>
    <property type="match status" value="1"/>
</dbReference>
<keyword evidence="9" id="KW-0732">Signal</keyword>
<keyword evidence="5" id="KW-0406">Ion transport</keyword>
<keyword evidence="4 8" id="KW-1133">Transmembrane helix</keyword>
<evidence type="ECO:0000259" key="10">
    <source>
        <dbReference type="Pfam" id="PF01794"/>
    </source>
</evidence>
<feature type="transmembrane region" description="Helical" evidence="8">
    <location>
        <begin position="339"/>
        <end position="359"/>
    </location>
</feature>
<dbReference type="GO" id="GO:0015677">
    <property type="term" value="P:copper ion import"/>
    <property type="evidence" value="ECO:0007669"/>
    <property type="project" value="TreeGrafter"/>
</dbReference>
<evidence type="ECO:0000256" key="2">
    <source>
        <dbReference type="ARBA" id="ARBA00022448"/>
    </source>
</evidence>
<dbReference type="GO" id="GO:0006826">
    <property type="term" value="P:iron ion transport"/>
    <property type="evidence" value="ECO:0007669"/>
    <property type="project" value="TreeGrafter"/>
</dbReference>
<evidence type="ECO:0000313" key="11">
    <source>
        <dbReference type="EMBL" id="KAF1980575.1"/>
    </source>
</evidence>
<dbReference type="GO" id="GO:0006879">
    <property type="term" value="P:intracellular iron ion homeostasis"/>
    <property type="evidence" value="ECO:0007669"/>
    <property type="project" value="TreeGrafter"/>
</dbReference>
<evidence type="ECO:0000256" key="9">
    <source>
        <dbReference type="SAM" id="SignalP"/>
    </source>
</evidence>
<dbReference type="SUPFAM" id="SSF52343">
    <property type="entry name" value="Ferredoxin reductase-like, C-terminal NADP-linked domain"/>
    <property type="match status" value="1"/>
</dbReference>
<dbReference type="GO" id="GO:0000293">
    <property type="term" value="F:ferric-chelate reductase activity"/>
    <property type="evidence" value="ECO:0007669"/>
    <property type="project" value="TreeGrafter"/>
</dbReference>
<keyword evidence="2" id="KW-0813">Transport</keyword>
<dbReference type="OrthoDB" id="167398at2759"/>
<sequence>MYFALLLLPLGASLASAGRGTGRPGYGFIGYGIDFNGLVCATTCRQQFLKSPLRCTDAASFKPPETTGHSMSSSSVKEPPLPDNYTATPSLVCRAASHEFLRSCAYCLSQKCWTNTADELEHWWRLYVVNNMPNDPPPVITYGAALAEVVTPPTVVANSKTLFNRTLLANETVYNGQYAAIDDSTRVEVDHSKYGLVCFLYGIAGPIAFSFLRFLPFPKRLASALNARFVYPSLLRPWRESRVTSFLAGDPPTRGQALFIFSIIGLNVVFSSVGYTTDWNRAGYIWSNPRDDILGSSGNRIGVLSFANFALMVLYSSRNNLLLWITNWQHSTYVLLHRWTARLAVFEAVLHTLILYQGWKYQNRLIRDDKLPYWIWGSVATVAAVLVVPFSVAGIRRYHYEFFLITHIILAILTFAGSYWHIIFRYSHQFGYETWLFIVFAIWAFDRVVRVLRIARNGVHRATITPIDDEYVQIDIKGLVAKGHVYIYFLNWRIWENHPFTVASSVVHMGGDASSISKHSNGGSDAKRDGGYDKVGEAIVHSVDHGPTEPGIVFYLRLLDGGTRHLRSKNEVPLMIEGSYGVMEDLSEFPTLVCIAGGVGITSCLPYLRAHAGASYLYWGSRSQALVESLSPLTQHFNVQTVVGKRLNVQDILESQYGDFAVVVSGPPSMMNDVREVVSRLAEKKRVKFVLESFTF</sequence>
<feature type="transmembrane region" description="Helical" evidence="8">
    <location>
        <begin position="434"/>
        <end position="452"/>
    </location>
</feature>
<evidence type="ECO:0000256" key="7">
    <source>
        <dbReference type="SAM" id="MobiDB-lite"/>
    </source>
</evidence>
<dbReference type="Gene3D" id="3.40.50.80">
    <property type="entry name" value="Nucleotide-binding domain of ferredoxin-NADP reductase (FNR) module"/>
    <property type="match status" value="1"/>
</dbReference>
<feature type="transmembrane region" description="Helical" evidence="8">
    <location>
        <begin position="402"/>
        <end position="422"/>
    </location>
</feature>
<dbReference type="PANTHER" id="PTHR32361">
    <property type="entry name" value="FERRIC/CUPRIC REDUCTASE TRANSMEMBRANE COMPONENT"/>
    <property type="match status" value="1"/>
</dbReference>
<evidence type="ECO:0000256" key="1">
    <source>
        <dbReference type="ARBA" id="ARBA00004141"/>
    </source>
</evidence>
<evidence type="ECO:0000256" key="5">
    <source>
        <dbReference type="ARBA" id="ARBA00023065"/>
    </source>
</evidence>
<gene>
    <name evidence="11" type="ORF">K402DRAFT_399290</name>
</gene>
<dbReference type="EMBL" id="ML977262">
    <property type="protein sequence ID" value="KAF1980575.1"/>
    <property type="molecule type" value="Genomic_DNA"/>
</dbReference>